<dbReference type="HAMAP" id="MF_00735">
    <property type="entry name" value="Methyltr_PrmA"/>
    <property type="match status" value="1"/>
</dbReference>
<comment type="caution">
    <text evidence="7">The sequence shown here is derived from an EMBL/GenBank/DDBJ whole genome shotgun (WGS) entry which is preliminary data.</text>
</comment>
<accession>A0ABU8XXG6</accession>
<dbReference type="SUPFAM" id="SSF53335">
    <property type="entry name" value="S-adenosyl-L-methionine-dependent methyltransferases"/>
    <property type="match status" value="1"/>
</dbReference>
<dbReference type="Gene3D" id="3.40.50.150">
    <property type="entry name" value="Vaccinia Virus protein VP39"/>
    <property type="match status" value="1"/>
</dbReference>
<keyword evidence="8" id="KW-1185">Reference proteome</keyword>
<reference evidence="7 8" key="1">
    <citation type="submission" date="2024-01" db="EMBL/GenBank/DDBJ databases">
        <title>Multi-omics insights into the function and evolution of sodium benzoate biodegradation pathways in Benzoatithermus flavus gen. nov., sp. nov. from hot spring.</title>
        <authorList>
            <person name="Hu C.-J."/>
            <person name="Li W.-J."/>
        </authorList>
    </citation>
    <scope>NUCLEOTIDE SEQUENCE [LARGE SCALE GENOMIC DNA]</scope>
    <source>
        <strain evidence="7 8">SYSU G07066</strain>
    </source>
</reference>
<dbReference type="InterPro" id="IPR050078">
    <property type="entry name" value="Ribosomal_L11_MeTrfase_PrmA"/>
</dbReference>
<comment type="function">
    <text evidence="6">Methylates ribosomal protein L11.</text>
</comment>
<dbReference type="InterPro" id="IPR029063">
    <property type="entry name" value="SAM-dependent_MTases_sf"/>
</dbReference>
<feature type="binding site" evidence="6">
    <location>
        <position position="165"/>
    </location>
    <ligand>
        <name>S-adenosyl-L-methionine</name>
        <dbReference type="ChEBI" id="CHEBI:59789"/>
    </ligand>
</feature>
<evidence type="ECO:0000256" key="3">
    <source>
        <dbReference type="ARBA" id="ARBA00022603"/>
    </source>
</evidence>
<dbReference type="CDD" id="cd02440">
    <property type="entry name" value="AdoMet_MTases"/>
    <property type="match status" value="1"/>
</dbReference>
<dbReference type="GO" id="GO:0008168">
    <property type="term" value="F:methyltransferase activity"/>
    <property type="evidence" value="ECO:0007669"/>
    <property type="project" value="UniProtKB-KW"/>
</dbReference>
<feature type="binding site" evidence="6">
    <location>
        <position position="234"/>
    </location>
    <ligand>
        <name>S-adenosyl-L-methionine</name>
        <dbReference type="ChEBI" id="CHEBI:59789"/>
    </ligand>
</feature>
<dbReference type="GO" id="GO:0032259">
    <property type="term" value="P:methylation"/>
    <property type="evidence" value="ECO:0007669"/>
    <property type="project" value="UniProtKB-KW"/>
</dbReference>
<feature type="binding site" evidence="6">
    <location>
        <position position="187"/>
    </location>
    <ligand>
        <name>S-adenosyl-L-methionine</name>
        <dbReference type="ChEBI" id="CHEBI:59789"/>
    </ligand>
</feature>
<evidence type="ECO:0000256" key="1">
    <source>
        <dbReference type="ARBA" id="ARBA00009741"/>
    </source>
</evidence>
<sequence>MTAEAELWRATVRTRGPGMPDVLERFEEDALSVSVFEIEDEATAEASGWQIDLFYREPPEAEKLADELRLACEAAGVTLDGVTVERVPATDWVGATKLKLPPIEAGRFVVHGSHARDALPAGLVGIEIDAGLAFGSGEHATTHSCLVAIDRLARKRRFHRVLDVGCGSGVLAIAAAKCWPAEVIALDNDPIAVRVAAENVRINGVADRMRVIVAEGYRHPLVRRRAPFDLILANILADPLIELAPALRRHLAPGGHAVLSGLLDRQAGAVIAAHCRQGLHLLERIDRGPWTALVLAAPRAHRKHARR</sequence>
<dbReference type="PANTHER" id="PTHR43648">
    <property type="entry name" value="ELECTRON TRANSFER FLAVOPROTEIN BETA SUBUNIT LYSINE METHYLTRANSFERASE"/>
    <property type="match status" value="1"/>
</dbReference>
<gene>
    <name evidence="6" type="primary">prmA</name>
    <name evidence="7" type="ORF">U1T56_21010</name>
</gene>
<dbReference type="NCBIfam" id="NF001784">
    <property type="entry name" value="PRK00517.2-1"/>
    <property type="match status" value="1"/>
</dbReference>
<dbReference type="EC" id="2.1.1.-" evidence="6"/>
<protein>
    <recommendedName>
        <fullName evidence="6">Ribosomal protein L11 methyltransferase</fullName>
        <shortName evidence="6">L11 Mtase</shortName>
        <ecNumber evidence="6">2.1.1.-</ecNumber>
    </recommendedName>
</protein>
<feature type="binding site" evidence="6">
    <location>
        <position position="142"/>
    </location>
    <ligand>
        <name>S-adenosyl-L-methionine</name>
        <dbReference type="ChEBI" id="CHEBI:59789"/>
    </ligand>
</feature>
<dbReference type="RefSeq" id="WP_418161488.1">
    <property type="nucleotide sequence ID" value="NZ_JBBLZC010000031.1"/>
</dbReference>
<organism evidence="7 8">
    <name type="scientific">Benzoatithermus flavus</name>
    <dbReference type="NCBI Taxonomy" id="3108223"/>
    <lineage>
        <taxon>Bacteria</taxon>
        <taxon>Pseudomonadati</taxon>
        <taxon>Pseudomonadota</taxon>
        <taxon>Alphaproteobacteria</taxon>
        <taxon>Geminicoccales</taxon>
        <taxon>Geminicoccaceae</taxon>
        <taxon>Benzoatithermus</taxon>
    </lineage>
</organism>
<keyword evidence="2 6" id="KW-0963">Cytoplasm</keyword>
<evidence type="ECO:0000256" key="4">
    <source>
        <dbReference type="ARBA" id="ARBA00022679"/>
    </source>
</evidence>
<keyword evidence="7" id="KW-0687">Ribonucleoprotein</keyword>
<dbReference type="PANTHER" id="PTHR43648:SF1">
    <property type="entry name" value="ELECTRON TRANSFER FLAVOPROTEIN BETA SUBUNIT LYSINE METHYLTRANSFERASE"/>
    <property type="match status" value="1"/>
</dbReference>
<evidence type="ECO:0000256" key="5">
    <source>
        <dbReference type="ARBA" id="ARBA00022691"/>
    </source>
</evidence>
<dbReference type="EMBL" id="JBBLZC010000031">
    <property type="protein sequence ID" value="MEK0085639.1"/>
    <property type="molecule type" value="Genomic_DNA"/>
</dbReference>
<comment type="similarity">
    <text evidence="1 6">Belongs to the methyltransferase superfamily. PrmA family.</text>
</comment>
<name>A0ABU8XXG6_9PROT</name>
<keyword evidence="4 6" id="KW-0808">Transferase</keyword>
<dbReference type="GO" id="GO:0005840">
    <property type="term" value="C:ribosome"/>
    <property type="evidence" value="ECO:0007669"/>
    <property type="project" value="UniProtKB-KW"/>
</dbReference>
<comment type="catalytic activity">
    <reaction evidence="6">
        <text>L-lysyl-[protein] + 3 S-adenosyl-L-methionine = N(6),N(6),N(6)-trimethyl-L-lysyl-[protein] + 3 S-adenosyl-L-homocysteine + 3 H(+)</text>
        <dbReference type="Rhea" id="RHEA:54192"/>
        <dbReference type="Rhea" id="RHEA-COMP:9752"/>
        <dbReference type="Rhea" id="RHEA-COMP:13826"/>
        <dbReference type="ChEBI" id="CHEBI:15378"/>
        <dbReference type="ChEBI" id="CHEBI:29969"/>
        <dbReference type="ChEBI" id="CHEBI:57856"/>
        <dbReference type="ChEBI" id="CHEBI:59789"/>
        <dbReference type="ChEBI" id="CHEBI:61961"/>
    </reaction>
</comment>
<dbReference type="Pfam" id="PF06325">
    <property type="entry name" value="PrmA"/>
    <property type="match status" value="1"/>
</dbReference>
<proteinExistence type="inferred from homology"/>
<keyword evidence="3 6" id="KW-0489">Methyltransferase</keyword>
<keyword evidence="7" id="KW-0689">Ribosomal protein</keyword>
<dbReference type="InterPro" id="IPR004498">
    <property type="entry name" value="Ribosomal_PrmA_MeTrfase"/>
</dbReference>
<comment type="subcellular location">
    <subcellularLocation>
        <location evidence="6">Cytoplasm</location>
    </subcellularLocation>
</comment>
<keyword evidence="5 6" id="KW-0949">S-adenosyl-L-methionine</keyword>
<evidence type="ECO:0000256" key="6">
    <source>
        <dbReference type="HAMAP-Rule" id="MF_00735"/>
    </source>
</evidence>
<evidence type="ECO:0000313" key="7">
    <source>
        <dbReference type="EMBL" id="MEK0085639.1"/>
    </source>
</evidence>
<dbReference type="Proteomes" id="UP001375743">
    <property type="component" value="Unassembled WGS sequence"/>
</dbReference>
<evidence type="ECO:0000256" key="2">
    <source>
        <dbReference type="ARBA" id="ARBA00022490"/>
    </source>
</evidence>
<evidence type="ECO:0000313" key="8">
    <source>
        <dbReference type="Proteomes" id="UP001375743"/>
    </source>
</evidence>